<accession>A0AA41X6J9</accession>
<dbReference type="Proteomes" id="UP001156102">
    <property type="component" value="Unassembled WGS sequence"/>
</dbReference>
<reference evidence="2" key="1">
    <citation type="submission" date="2022-07" db="EMBL/GenBank/DDBJ databases">
        <authorList>
            <person name="Li W.-J."/>
            <person name="Deng Q.-Q."/>
        </authorList>
    </citation>
    <scope>NUCLEOTIDE SEQUENCE</scope>
    <source>
        <strain evidence="2">SYSU M60031</strain>
    </source>
</reference>
<dbReference type="Gene3D" id="3.40.190.10">
    <property type="entry name" value="Periplasmic binding protein-like II"/>
    <property type="match status" value="2"/>
</dbReference>
<dbReference type="PROSITE" id="PS51257">
    <property type="entry name" value="PROKAR_LIPOPROTEIN"/>
    <property type="match status" value="1"/>
</dbReference>
<dbReference type="SUPFAM" id="SSF53850">
    <property type="entry name" value="Periplasmic binding protein-like II"/>
    <property type="match status" value="1"/>
</dbReference>
<keyword evidence="3" id="KW-1185">Reference proteome</keyword>
<keyword evidence="1" id="KW-0732">Signal</keyword>
<dbReference type="AlphaFoldDB" id="A0AA41X6J9"/>
<dbReference type="InterPro" id="IPR006059">
    <property type="entry name" value="SBP"/>
</dbReference>
<feature type="signal peptide" evidence="1">
    <location>
        <begin position="1"/>
        <end position="21"/>
    </location>
</feature>
<organism evidence="2 3">
    <name type="scientific">Ectobacillus ponti</name>
    <dbReference type="NCBI Taxonomy" id="2961894"/>
    <lineage>
        <taxon>Bacteria</taxon>
        <taxon>Bacillati</taxon>
        <taxon>Bacillota</taxon>
        <taxon>Bacilli</taxon>
        <taxon>Bacillales</taxon>
        <taxon>Bacillaceae</taxon>
        <taxon>Ectobacillus</taxon>
    </lineage>
</organism>
<evidence type="ECO:0000256" key="1">
    <source>
        <dbReference type="SAM" id="SignalP"/>
    </source>
</evidence>
<dbReference type="RefSeq" id="WP_254757662.1">
    <property type="nucleotide sequence ID" value="NZ_JANCLT010000002.1"/>
</dbReference>
<dbReference type="EMBL" id="JANCLT010000002">
    <property type="protein sequence ID" value="MCP8967745.1"/>
    <property type="molecule type" value="Genomic_DNA"/>
</dbReference>
<evidence type="ECO:0000313" key="2">
    <source>
        <dbReference type="EMBL" id="MCP8967745.1"/>
    </source>
</evidence>
<dbReference type="InterPro" id="IPR050490">
    <property type="entry name" value="Bact_solute-bd_prot1"/>
</dbReference>
<evidence type="ECO:0000313" key="3">
    <source>
        <dbReference type="Proteomes" id="UP001156102"/>
    </source>
</evidence>
<dbReference type="Pfam" id="PF01547">
    <property type="entry name" value="SBP_bac_1"/>
    <property type="match status" value="1"/>
</dbReference>
<sequence>MKKKLLAGVSGMMLFAGLLSGCSSSSTSSSSSSSSATDAGKDGKVKITLWDIKDQNDPYIAPIVKDFMKENPDIQVEITPYAVDPLKEALKVAASSNTMPDAWFTWGGTLGSFYPENGLAADLTQVSKDDKWAEKFNKAAIDLSSYSGKVYGVPYHLNSVGMFYNKNVYQKAGLTAAPKTFAEFEEQMQKVKDAGSVPLAVGGKNGWMLMRFTEQLIEHYGGPDLHDKLNSMKASWDDPAVVKTFAKLKEWSDKGYFQKGFISMDPEEAETITYQDKGALVLEGSWYDGTLIAKGYKPENFQFFPFTTEQTPTRMSSFVEMFQVKAGLDKEKQAAVVKLLEYLTDKEVVNKYADKYGAAATLGVTYPASTPHIKEMGEAVAKGNFLIADQALPQEVVQKLFEAQDKVVLGEFSPEQAAKSIQEAVKSYKDSK</sequence>
<protein>
    <submittedName>
        <fullName evidence="2">Extracellular solute-binding protein</fullName>
    </submittedName>
</protein>
<name>A0AA41X6J9_9BACI</name>
<dbReference type="PANTHER" id="PTHR43649">
    <property type="entry name" value="ARABINOSE-BINDING PROTEIN-RELATED"/>
    <property type="match status" value="1"/>
</dbReference>
<proteinExistence type="predicted"/>
<feature type="chain" id="PRO_5041225834" evidence="1">
    <location>
        <begin position="22"/>
        <end position="432"/>
    </location>
</feature>
<comment type="caution">
    <text evidence="2">The sequence shown here is derived from an EMBL/GenBank/DDBJ whole genome shotgun (WGS) entry which is preliminary data.</text>
</comment>
<gene>
    <name evidence="2" type="ORF">NK662_04225</name>
</gene>